<feature type="transmembrane region" description="Helical" evidence="1">
    <location>
        <begin position="718"/>
        <end position="740"/>
    </location>
</feature>
<organism evidence="2 3">
    <name type="scientific">Faecalibacterium prausnitzii M21/2</name>
    <dbReference type="NCBI Taxonomy" id="411485"/>
    <lineage>
        <taxon>Bacteria</taxon>
        <taxon>Bacillati</taxon>
        <taxon>Bacillota</taxon>
        <taxon>Clostridia</taxon>
        <taxon>Eubacteriales</taxon>
        <taxon>Oscillospiraceae</taxon>
        <taxon>Faecalibacterium</taxon>
    </lineage>
</organism>
<dbReference type="EMBL" id="ABED02000026">
    <property type="protein sequence ID" value="EDP21415.1"/>
    <property type="molecule type" value="Genomic_DNA"/>
</dbReference>
<feature type="transmembrane region" description="Helical" evidence="1">
    <location>
        <begin position="114"/>
        <end position="136"/>
    </location>
</feature>
<comment type="caution">
    <text evidence="2">The sequence shown here is derived from an EMBL/GenBank/DDBJ whole genome shotgun (WGS) entry which is preliminary data.</text>
</comment>
<reference evidence="2 3" key="2">
    <citation type="submission" date="2007-09" db="EMBL/GenBank/DDBJ databases">
        <authorList>
            <person name="Fulton L."/>
            <person name="Clifton S."/>
            <person name="Fulton B."/>
            <person name="Xu J."/>
            <person name="Minx P."/>
            <person name="Pepin K.H."/>
            <person name="Johnson M."/>
            <person name="Thiruvilangam P."/>
            <person name="Bhonagiri V."/>
            <person name="Nash W.E."/>
            <person name="Mardis E.R."/>
            <person name="Wilson R.K."/>
        </authorList>
    </citation>
    <scope>NUCLEOTIDE SEQUENCE [LARGE SCALE GENOMIC DNA]</scope>
    <source>
        <strain evidence="2 3">M21/2</strain>
    </source>
</reference>
<protein>
    <submittedName>
        <fullName evidence="2">Uncharacterized protein</fullName>
    </submittedName>
</protein>
<evidence type="ECO:0000256" key="1">
    <source>
        <dbReference type="SAM" id="Phobius"/>
    </source>
</evidence>
<dbReference type="Proteomes" id="UP000005945">
    <property type="component" value="Unassembled WGS sequence"/>
</dbReference>
<proteinExistence type="predicted"/>
<name>A8SBR3_9FIRM</name>
<feature type="transmembrane region" description="Helical" evidence="1">
    <location>
        <begin position="22"/>
        <end position="45"/>
    </location>
</feature>
<keyword evidence="1" id="KW-0812">Transmembrane</keyword>
<gene>
    <name evidence="2" type="ORF">FAEPRAM212_01738</name>
</gene>
<evidence type="ECO:0000313" key="2">
    <source>
        <dbReference type="EMBL" id="EDP21415.1"/>
    </source>
</evidence>
<dbReference type="AlphaFoldDB" id="A8SBR3"/>
<feature type="transmembrane region" description="Helical" evidence="1">
    <location>
        <begin position="71"/>
        <end position="94"/>
    </location>
</feature>
<feature type="transmembrane region" description="Helical" evidence="1">
    <location>
        <begin position="142"/>
        <end position="160"/>
    </location>
</feature>
<evidence type="ECO:0000313" key="3">
    <source>
        <dbReference type="Proteomes" id="UP000005945"/>
    </source>
</evidence>
<dbReference type="HOGENOM" id="CLU_351184_0_0_9"/>
<keyword evidence="1" id="KW-0472">Membrane</keyword>
<reference evidence="2 3" key="1">
    <citation type="submission" date="2007-09" db="EMBL/GenBank/DDBJ databases">
        <title>Draft genome sequence of Faecalibacterium prausnitzii M21/2.</title>
        <authorList>
            <person name="Sudarsanam P."/>
            <person name="Ley R."/>
            <person name="Guruge J."/>
            <person name="Turnbaugh P.J."/>
            <person name="Mahowald M."/>
            <person name="Liep D."/>
            <person name="Gordon J."/>
        </authorList>
    </citation>
    <scope>NUCLEOTIDE SEQUENCE [LARGE SCALE GENOMIC DNA]</scope>
    <source>
        <strain evidence="2 3">M21/2</strain>
    </source>
</reference>
<keyword evidence="1" id="KW-1133">Transmembrane helix</keyword>
<sequence>MINNKQEVKLAMKQKVLKGLKIVTRWLACAKSALVLGVIVALITWGMPLATPKFVAKVNRLLSAFDGDTDVVSLMFSSVISFVGIFISALLVYIQVYINRFPSELVLNQIKPRYANFGTAIALYLFFCVVEMVVKMGRFSDAVLSVCGVGIFIWLFYFAYSLHYKTSLTECTRTYVKDILNTESLLEDSNALKAKLRILEKTYNECIARNELYVCQIICEESNKVFLESMKESQTSIINGDSKSKQISEAMDNTFEHSISLARDTEMTADRKTQTTAVRNVVSQLTMCIKLGMMDQYKKYTNMLMDELYFLCKSENGELQDRYYHALMEIVRISVESKNSQEYLKCTLTSMKSNAKYFGYLSNYDMSDGYLFLLGYCIEKDMGEEYIKDFVNFLKSATVVMPDFEKGNRSIEIVRNTIFMVLRRNRKAEVAIIIDSMDSIKRFAVKNEKWTIFSIQIFAEFENENFKDCFEISFEKHVNLLTSIQESYSDKFLSTLLYPDFKRFLNESENRIERVRILKDSFIQLMREAYRLDMARMSYRLFGKLQDCITDENITEATRESLMEIYFIVIEQSLKSTHEELNILIFSWMQEAIEALDQKKLLSENLGEEIINIIIDKITQTGMNEDVREYLLEMISGWSIQFEEGNPQNFVLINKQIRVLLINGLHSVGLFSLETLNIALLKNISNDLGWMLINALQQDYPEVQLLLDSVIDLYRKSVIFGVAFNIRIYLLTLFTTVGAFCQTDSKYNPTGDAVISFLKEIPHDMIDLAIDVRKNDYDGWDNDEFGNIKNGVAILKGKLAT</sequence>
<accession>A8SBR3</accession>